<keyword evidence="3" id="KW-1185">Reference proteome</keyword>
<accession>A0AAE1DY70</accession>
<dbReference type="GO" id="GO:0016757">
    <property type="term" value="F:glycosyltransferase activity"/>
    <property type="evidence" value="ECO:0007669"/>
    <property type="project" value="InterPro"/>
</dbReference>
<organism evidence="2 3">
    <name type="scientific">Elysia crispata</name>
    <name type="common">lettuce slug</name>
    <dbReference type="NCBI Taxonomy" id="231223"/>
    <lineage>
        <taxon>Eukaryota</taxon>
        <taxon>Metazoa</taxon>
        <taxon>Spiralia</taxon>
        <taxon>Lophotrochozoa</taxon>
        <taxon>Mollusca</taxon>
        <taxon>Gastropoda</taxon>
        <taxon>Heterobranchia</taxon>
        <taxon>Euthyneura</taxon>
        <taxon>Panpulmonata</taxon>
        <taxon>Sacoglossa</taxon>
        <taxon>Placobranchoidea</taxon>
        <taxon>Plakobranchidae</taxon>
        <taxon>Elysia</taxon>
    </lineage>
</organism>
<comment type="caution">
    <text evidence="2">The sequence shown here is derived from an EMBL/GenBank/DDBJ whole genome shotgun (WGS) entry which is preliminary data.</text>
</comment>
<evidence type="ECO:0000313" key="3">
    <source>
        <dbReference type="Proteomes" id="UP001283361"/>
    </source>
</evidence>
<evidence type="ECO:0000313" key="2">
    <source>
        <dbReference type="EMBL" id="KAK3787082.1"/>
    </source>
</evidence>
<evidence type="ECO:0000256" key="1">
    <source>
        <dbReference type="SAM" id="Phobius"/>
    </source>
</evidence>
<dbReference type="Proteomes" id="UP001283361">
    <property type="component" value="Unassembled WGS sequence"/>
</dbReference>
<dbReference type="InterPro" id="IPR029675">
    <property type="entry name" value="PGAP4"/>
</dbReference>
<feature type="transmembrane region" description="Helical" evidence="1">
    <location>
        <begin position="268"/>
        <end position="284"/>
    </location>
</feature>
<dbReference type="AlphaFoldDB" id="A0AAE1DY70"/>
<dbReference type="GO" id="GO:0000139">
    <property type="term" value="C:Golgi membrane"/>
    <property type="evidence" value="ECO:0007669"/>
    <property type="project" value="InterPro"/>
</dbReference>
<sequence length="381" mass="43783">MAAIHMRESSEYFKGLDSQISTALYKERLLSGNIKFVIGVITVKRKYKKSSHSKSPSYLLHSMALIDKTVKWSKYFDSSVPFICNVDLNPNDHKDALNLYAYLPYSERYGNNSFNAPLLTLPNSDSTFKSWTKHASKYNKETVDYSFCLRTAAYLKPNFVILIEDDTIPHIDFPTILEHMIESRLKSLPKYAYLKLYFPPKWQGFAAELSTIFDLALWASIMACIVSLCLLLLSKCGLRFSHDVLMIDFSKYYLSLQCISKIPLKNKAFISLYLVCLITIWLLGRQNVEALRRLWRYFYRLEQANGCCTQAQLYPIDVVEALSEYLLSVPVTTHTDLAISDFAAERDLPAWQVEPNLFFHNGLITSLNGGQKHPEEFMFGL</sequence>
<keyword evidence="1" id="KW-1133">Transmembrane helix</keyword>
<keyword evidence="1" id="KW-0812">Transmembrane</keyword>
<protein>
    <submittedName>
        <fullName evidence="2">Uncharacterized protein</fullName>
    </submittedName>
</protein>
<dbReference type="EMBL" id="JAWDGP010001909">
    <property type="protein sequence ID" value="KAK3787082.1"/>
    <property type="molecule type" value="Genomic_DNA"/>
</dbReference>
<gene>
    <name evidence="2" type="ORF">RRG08_018597</name>
</gene>
<feature type="transmembrane region" description="Helical" evidence="1">
    <location>
        <begin position="215"/>
        <end position="233"/>
    </location>
</feature>
<keyword evidence="1" id="KW-0472">Membrane</keyword>
<reference evidence="2" key="1">
    <citation type="journal article" date="2023" name="G3 (Bethesda)">
        <title>A reference genome for the long-term kleptoplast-retaining sea slug Elysia crispata morphotype clarki.</title>
        <authorList>
            <person name="Eastman K.E."/>
            <person name="Pendleton A.L."/>
            <person name="Shaikh M.A."/>
            <person name="Suttiyut T."/>
            <person name="Ogas R."/>
            <person name="Tomko P."/>
            <person name="Gavelis G."/>
            <person name="Widhalm J.R."/>
            <person name="Wisecaver J.H."/>
        </authorList>
    </citation>
    <scope>NUCLEOTIDE SEQUENCE</scope>
    <source>
        <strain evidence="2">ECLA1</strain>
    </source>
</reference>
<dbReference type="GO" id="GO:0006506">
    <property type="term" value="P:GPI anchor biosynthetic process"/>
    <property type="evidence" value="ECO:0007669"/>
    <property type="project" value="InterPro"/>
</dbReference>
<dbReference type="PANTHER" id="PTHR31410:SF1">
    <property type="entry name" value="POST-GPI ATTACHMENT TO PROTEINS FACTOR 4"/>
    <property type="match status" value="1"/>
</dbReference>
<name>A0AAE1DY70_9GAST</name>
<dbReference type="PANTHER" id="PTHR31410">
    <property type="entry name" value="TRANSMEMBRANE PROTEIN 246"/>
    <property type="match status" value="1"/>
</dbReference>
<proteinExistence type="predicted"/>